<proteinExistence type="predicted"/>
<dbReference type="Proteomes" id="UP000799291">
    <property type="component" value="Unassembled WGS sequence"/>
</dbReference>
<feature type="region of interest" description="Disordered" evidence="1">
    <location>
        <begin position="1"/>
        <end position="54"/>
    </location>
</feature>
<protein>
    <submittedName>
        <fullName evidence="2">Uncharacterized protein</fullName>
    </submittedName>
</protein>
<reference evidence="2" key="1">
    <citation type="journal article" date="2020" name="Stud. Mycol.">
        <title>101 Dothideomycetes genomes: a test case for predicting lifestyles and emergence of pathogens.</title>
        <authorList>
            <person name="Haridas S."/>
            <person name="Albert R."/>
            <person name="Binder M."/>
            <person name="Bloem J."/>
            <person name="Labutti K."/>
            <person name="Salamov A."/>
            <person name="Andreopoulos B."/>
            <person name="Baker S."/>
            <person name="Barry K."/>
            <person name="Bills G."/>
            <person name="Bluhm B."/>
            <person name="Cannon C."/>
            <person name="Castanera R."/>
            <person name="Culley D."/>
            <person name="Daum C."/>
            <person name="Ezra D."/>
            <person name="Gonzalez J."/>
            <person name="Henrissat B."/>
            <person name="Kuo A."/>
            <person name="Liang C."/>
            <person name="Lipzen A."/>
            <person name="Lutzoni F."/>
            <person name="Magnuson J."/>
            <person name="Mondo S."/>
            <person name="Nolan M."/>
            <person name="Ohm R."/>
            <person name="Pangilinan J."/>
            <person name="Park H.-J."/>
            <person name="Ramirez L."/>
            <person name="Alfaro M."/>
            <person name="Sun H."/>
            <person name="Tritt A."/>
            <person name="Yoshinaga Y."/>
            <person name="Zwiers L.-H."/>
            <person name="Turgeon B."/>
            <person name="Goodwin S."/>
            <person name="Spatafora J."/>
            <person name="Crous P."/>
            <person name="Grigoriev I."/>
        </authorList>
    </citation>
    <scope>NUCLEOTIDE SEQUENCE</scope>
    <source>
        <strain evidence="2">CBS 122367</strain>
    </source>
</reference>
<evidence type="ECO:0000313" key="2">
    <source>
        <dbReference type="EMBL" id="KAF2676000.1"/>
    </source>
</evidence>
<name>A0A6G1ID88_9PLEO</name>
<dbReference type="AlphaFoldDB" id="A0A6G1ID88"/>
<keyword evidence="3" id="KW-1185">Reference proteome</keyword>
<accession>A0A6G1ID88</accession>
<gene>
    <name evidence="2" type="ORF">K458DRAFT_195508</name>
</gene>
<feature type="compositionally biased region" description="Polar residues" evidence="1">
    <location>
        <begin position="10"/>
        <end position="24"/>
    </location>
</feature>
<evidence type="ECO:0000256" key="1">
    <source>
        <dbReference type="SAM" id="MobiDB-lite"/>
    </source>
</evidence>
<evidence type="ECO:0000313" key="3">
    <source>
        <dbReference type="Proteomes" id="UP000799291"/>
    </source>
</evidence>
<sequence>MLLGRAHTPASISNRPTAQEQTAASPRRSPKTDSPVSGAARALPPSPFLKRKPLSWAGPCIHRRLVCFDRPIRHRHYPCHIQGSDRV</sequence>
<organism evidence="2 3">
    <name type="scientific">Lentithecium fluviatile CBS 122367</name>
    <dbReference type="NCBI Taxonomy" id="1168545"/>
    <lineage>
        <taxon>Eukaryota</taxon>
        <taxon>Fungi</taxon>
        <taxon>Dikarya</taxon>
        <taxon>Ascomycota</taxon>
        <taxon>Pezizomycotina</taxon>
        <taxon>Dothideomycetes</taxon>
        <taxon>Pleosporomycetidae</taxon>
        <taxon>Pleosporales</taxon>
        <taxon>Massarineae</taxon>
        <taxon>Lentitheciaceae</taxon>
        <taxon>Lentithecium</taxon>
    </lineage>
</organism>
<dbReference type="EMBL" id="MU005642">
    <property type="protein sequence ID" value="KAF2676000.1"/>
    <property type="molecule type" value="Genomic_DNA"/>
</dbReference>